<keyword evidence="3" id="KW-1280">Immunoglobulin</keyword>
<dbReference type="SMART" id="SM00409">
    <property type="entry name" value="IG"/>
    <property type="match status" value="1"/>
</dbReference>
<dbReference type="InterPro" id="IPR013783">
    <property type="entry name" value="Ig-like_fold"/>
</dbReference>
<dbReference type="GeneTree" id="ENSGT00960000190006"/>
<evidence type="ECO:0000313" key="6">
    <source>
        <dbReference type="Proteomes" id="UP000694569"/>
    </source>
</evidence>
<dbReference type="Ensembl" id="ENSLLET00000010446.1">
    <property type="protein sequence ID" value="ENSLLEP00000010055.1"/>
    <property type="gene ID" value="ENSLLEG00000006408.1"/>
</dbReference>
<dbReference type="GO" id="GO:0002250">
    <property type="term" value="P:adaptive immune response"/>
    <property type="evidence" value="ECO:0007669"/>
    <property type="project" value="UniProtKB-KW"/>
</dbReference>
<reference evidence="5" key="1">
    <citation type="submission" date="2025-08" db="UniProtKB">
        <authorList>
            <consortium name="Ensembl"/>
        </authorList>
    </citation>
    <scope>IDENTIFICATION</scope>
</reference>
<protein>
    <recommendedName>
        <fullName evidence="4">Ig-like domain-containing protein</fullName>
    </recommendedName>
</protein>
<accession>A0A8C5MCP6</accession>
<keyword evidence="6" id="KW-1185">Reference proteome</keyword>
<dbReference type="InterPro" id="IPR036179">
    <property type="entry name" value="Ig-like_dom_sf"/>
</dbReference>
<keyword evidence="2" id="KW-1064">Adaptive immunity</keyword>
<dbReference type="GO" id="GO:0005576">
    <property type="term" value="C:extracellular region"/>
    <property type="evidence" value="ECO:0007669"/>
    <property type="project" value="UniProtKB-ARBA"/>
</dbReference>
<dbReference type="Proteomes" id="UP000694569">
    <property type="component" value="Unplaced"/>
</dbReference>
<feature type="domain" description="Ig-like" evidence="4">
    <location>
        <begin position="1"/>
        <end position="100"/>
    </location>
</feature>
<evidence type="ECO:0000259" key="4">
    <source>
        <dbReference type="PROSITE" id="PS50835"/>
    </source>
</evidence>
<dbReference type="OrthoDB" id="9905174at2759"/>
<dbReference type="InterPro" id="IPR007110">
    <property type="entry name" value="Ig-like_dom"/>
</dbReference>
<evidence type="ECO:0000256" key="2">
    <source>
        <dbReference type="ARBA" id="ARBA00023130"/>
    </source>
</evidence>
<dbReference type="Gene3D" id="2.60.40.10">
    <property type="entry name" value="Immunoglobulins"/>
    <property type="match status" value="1"/>
</dbReference>
<evidence type="ECO:0000256" key="3">
    <source>
        <dbReference type="ARBA" id="ARBA00043265"/>
    </source>
</evidence>
<dbReference type="Pfam" id="PF07686">
    <property type="entry name" value="V-set"/>
    <property type="match status" value="1"/>
</dbReference>
<sequence length="106" mass="11753">IQQSSITAEVGKSIQLQCEVSGYNINDHHIHWVRKSPGEETFVWLAAFKTGQTTYISNSFKDRVTPSTSGSTALLKIDKLVKSDTGVYYCARSTQQGSFSQVMCKT</sequence>
<dbReference type="PANTHER" id="PTHR23266">
    <property type="entry name" value="IMMUNOGLOBULIN HEAVY CHAIN"/>
    <property type="match status" value="1"/>
</dbReference>
<keyword evidence="1" id="KW-0391">Immunity</keyword>
<dbReference type="AlphaFoldDB" id="A0A8C5MCP6"/>
<reference evidence="5" key="2">
    <citation type="submission" date="2025-09" db="UniProtKB">
        <authorList>
            <consortium name="Ensembl"/>
        </authorList>
    </citation>
    <scope>IDENTIFICATION</scope>
</reference>
<dbReference type="InterPro" id="IPR003599">
    <property type="entry name" value="Ig_sub"/>
</dbReference>
<dbReference type="GO" id="GO:0019814">
    <property type="term" value="C:immunoglobulin complex"/>
    <property type="evidence" value="ECO:0007669"/>
    <property type="project" value="UniProtKB-KW"/>
</dbReference>
<dbReference type="SMART" id="SM00406">
    <property type="entry name" value="IGv"/>
    <property type="match status" value="1"/>
</dbReference>
<dbReference type="SUPFAM" id="SSF48726">
    <property type="entry name" value="Immunoglobulin"/>
    <property type="match status" value="1"/>
</dbReference>
<dbReference type="InterPro" id="IPR050199">
    <property type="entry name" value="IgHV"/>
</dbReference>
<proteinExistence type="predicted"/>
<name>A0A8C5MCP6_9ANUR</name>
<evidence type="ECO:0000256" key="1">
    <source>
        <dbReference type="ARBA" id="ARBA00022859"/>
    </source>
</evidence>
<dbReference type="PROSITE" id="PS50835">
    <property type="entry name" value="IG_LIKE"/>
    <property type="match status" value="1"/>
</dbReference>
<dbReference type="InterPro" id="IPR013106">
    <property type="entry name" value="Ig_V-set"/>
</dbReference>
<evidence type="ECO:0000313" key="5">
    <source>
        <dbReference type="Ensembl" id="ENSLLEP00000010055.1"/>
    </source>
</evidence>
<organism evidence="5 6">
    <name type="scientific">Leptobrachium leishanense</name>
    <name type="common">Leishan spiny toad</name>
    <dbReference type="NCBI Taxonomy" id="445787"/>
    <lineage>
        <taxon>Eukaryota</taxon>
        <taxon>Metazoa</taxon>
        <taxon>Chordata</taxon>
        <taxon>Craniata</taxon>
        <taxon>Vertebrata</taxon>
        <taxon>Euteleostomi</taxon>
        <taxon>Amphibia</taxon>
        <taxon>Batrachia</taxon>
        <taxon>Anura</taxon>
        <taxon>Pelobatoidea</taxon>
        <taxon>Megophryidae</taxon>
        <taxon>Leptobrachium</taxon>
    </lineage>
</organism>